<proteinExistence type="predicted"/>
<dbReference type="PANTHER" id="PTHR35871:SF1">
    <property type="entry name" value="CXC1-LIKE CYSTEINE CLUSTER ASSOCIATED WITH KDZ TRANSPOSASES DOMAIN-CONTAINING PROTEIN"/>
    <property type="match status" value="1"/>
</dbReference>
<dbReference type="EMBL" id="CAVNYO010000146">
    <property type="protein sequence ID" value="CAK5269391.1"/>
    <property type="molecule type" value="Genomic_DNA"/>
</dbReference>
<gene>
    <name evidence="1" type="ORF">MYCIT1_LOCUS13063</name>
</gene>
<dbReference type="AlphaFoldDB" id="A0AAD2H524"/>
<evidence type="ECO:0000313" key="2">
    <source>
        <dbReference type="Proteomes" id="UP001295794"/>
    </source>
</evidence>
<dbReference type="PANTHER" id="PTHR35871">
    <property type="entry name" value="EXPRESSED PROTEIN"/>
    <property type="match status" value="1"/>
</dbReference>
<sequence>SDMLHALGFVPATGLPDFLAEKPLFQVIIEKEGHKCFFLPKFHCELNPIEMVWGQAKQYFRQFSDGTFPKAKTLVPEALNQVTGQHYNTGRAPHPDVVLI</sequence>
<feature type="non-terminal residue" evidence="1">
    <location>
        <position position="1"/>
    </location>
</feature>
<evidence type="ECO:0000313" key="1">
    <source>
        <dbReference type="EMBL" id="CAK5269391.1"/>
    </source>
</evidence>
<reference evidence="1" key="1">
    <citation type="submission" date="2023-11" db="EMBL/GenBank/DDBJ databases">
        <authorList>
            <person name="De Vega J J."/>
            <person name="De Vega J J."/>
        </authorList>
    </citation>
    <scope>NUCLEOTIDE SEQUENCE</scope>
</reference>
<keyword evidence="2" id="KW-1185">Reference proteome</keyword>
<accession>A0AAD2H524</accession>
<dbReference type="Gene3D" id="3.30.420.10">
    <property type="entry name" value="Ribonuclease H-like superfamily/Ribonuclease H"/>
    <property type="match status" value="1"/>
</dbReference>
<dbReference type="GO" id="GO:0003676">
    <property type="term" value="F:nucleic acid binding"/>
    <property type="evidence" value="ECO:0007669"/>
    <property type="project" value="InterPro"/>
</dbReference>
<dbReference type="Proteomes" id="UP001295794">
    <property type="component" value="Unassembled WGS sequence"/>
</dbReference>
<organism evidence="1 2">
    <name type="scientific">Mycena citricolor</name>
    <dbReference type="NCBI Taxonomy" id="2018698"/>
    <lineage>
        <taxon>Eukaryota</taxon>
        <taxon>Fungi</taxon>
        <taxon>Dikarya</taxon>
        <taxon>Basidiomycota</taxon>
        <taxon>Agaricomycotina</taxon>
        <taxon>Agaricomycetes</taxon>
        <taxon>Agaricomycetidae</taxon>
        <taxon>Agaricales</taxon>
        <taxon>Marasmiineae</taxon>
        <taxon>Mycenaceae</taxon>
        <taxon>Mycena</taxon>
    </lineage>
</organism>
<comment type="caution">
    <text evidence="1">The sequence shown here is derived from an EMBL/GenBank/DDBJ whole genome shotgun (WGS) entry which is preliminary data.</text>
</comment>
<protein>
    <recommendedName>
        <fullName evidence="3">Tc1-like transposase DDE domain-containing protein</fullName>
    </recommendedName>
</protein>
<evidence type="ECO:0008006" key="3">
    <source>
        <dbReference type="Google" id="ProtNLM"/>
    </source>
</evidence>
<dbReference type="InterPro" id="IPR036397">
    <property type="entry name" value="RNaseH_sf"/>
</dbReference>
<name>A0AAD2H524_9AGAR</name>